<reference evidence="2" key="1">
    <citation type="submission" date="2021-01" db="EMBL/GenBank/DDBJ databases">
        <authorList>
            <consortium name="Genoscope - CEA"/>
            <person name="William W."/>
        </authorList>
    </citation>
    <scope>NUCLEOTIDE SEQUENCE</scope>
</reference>
<feature type="compositionally biased region" description="Low complexity" evidence="1">
    <location>
        <begin position="174"/>
        <end position="187"/>
    </location>
</feature>
<dbReference type="EMBL" id="CAJJDN010000320">
    <property type="protein sequence ID" value="CAD8130712.1"/>
    <property type="molecule type" value="Genomic_DNA"/>
</dbReference>
<comment type="caution">
    <text evidence="2">The sequence shown here is derived from an EMBL/GenBank/DDBJ whole genome shotgun (WGS) entry which is preliminary data.</text>
</comment>
<accession>A0A8S1RTR0</accession>
<name>A0A8S1RTR0_9CILI</name>
<evidence type="ECO:0000313" key="3">
    <source>
        <dbReference type="Proteomes" id="UP000692954"/>
    </source>
</evidence>
<sequence length="515" mass="61956">MAPHFFKLYYNICSIFQLNIIGTINQKQIISCQIDKYLEKQYLTISVEAFIEQSFKLKELSSITNIVILRNQNFYHFQKQQKRIKQTRLRLQMNNQLSSQILNYDMESQSIEILFSQRECIVNQIPNSVEGRFINQQDDIDDLNIDQVQQIFQKQIQNDKISFEKLDQGDHQRQSNQQKSSKIYQSSKDQLKQDKYFIDQIILYKSMIQNNQQTHLIPLFLQLAMNHIAFSKLLITEKKEQKVKNKFLGLLDQKQANSPKILGYEFICVNNVQDYINNNKIDNNNIIYYKLTKNFIHLNWLILNYIYKIKDFICFLKWMNYHKMLINNTFLFLRESNVRKNESIEDKVLKNQSDSLHYIYYYYCFLSQNEANLYLSSAESNNSENQLYTLMQQLLKLNIIFGLNYELKHDCQNFMRNIRKSDYQLFIYRQNQEISATSFLFQSQLLQQNDIICHFNQQNEEDLRAYFKQCLEEFSNQFSQASINSFQFIKICNDNLESLMIQIVLMRYQEQKKQF</sequence>
<dbReference type="Proteomes" id="UP000692954">
    <property type="component" value="Unassembled WGS sequence"/>
</dbReference>
<keyword evidence="3" id="KW-1185">Reference proteome</keyword>
<feature type="region of interest" description="Disordered" evidence="1">
    <location>
        <begin position="167"/>
        <end position="187"/>
    </location>
</feature>
<organism evidence="2 3">
    <name type="scientific">Paramecium sonneborni</name>
    <dbReference type="NCBI Taxonomy" id="65129"/>
    <lineage>
        <taxon>Eukaryota</taxon>
        <taxon>Sar</taxon>
        <taxon>Alveolata</taxon>
        <taxon>Ciliophora</taxon>
        <taxon>Intramacronucleata</taxon>
        <taxon>Oligohymenophorea</taxon>
        <taxon>Peniculida</taxon>
        <taxon>Parameciidae</taxon>
        <taxon>Paramecium</taxon>
    </lineage>
</organism>
<gene>
    <name evidence="2" type="ORF">PSON_ATCC_30995.1.T3200008</name>
</gene>
<protein>
    <submittedName>
        <fullName evidence="2">Uncharacterized protein</fullName>
    </submittedName>
</protein>
<evidence type="ECO:0000313" key="2">
    <source>
        <dbReference type="EMBL" id="CAD8130712.1"/>
    </source>
</evidence>
<dbReference type="AlphaFoldDB" id="A0A8S1RTR0"/>
<proteinExistence type="predicted"/>
<evidence type="ECO:0000256" key="1">
    <source>
        <dbReference type="SAM" id="MobiDB-lite"/>
    </source>
</evidence>